<sequence>MLKILLHSLKVSDWAADFTDGTHLCALVESLQKRPLKPSWNHRPANQHHFLENVTNALNAIEKDGVKLVNIGNVDIVNGNIKLILGLIWSLIVRYQIGRSKFPPRKLMLAWLQAALPECKISNLTTDWNSGVFLSALLDYCEPGLFPHWRSLDPSQSIKNCTNAMNIAQREFGIPKVLEPEYLASPWLDELSGMTYLSYFMKPGGPGYNATMRWVNTQVQRPVSNFTTDWNDGRVFSEIIKGLGGPAPDPDKLRLDPSYWESNIKKAVDAGEKLGVRPVLSPKDMANPEVEHLGIMAYAAHLQWVPPRPPLSNLIAVHLESTSGRVGEPTHFRVELLTHDIELSNVRAFVVPPHEKSPQLVRLNSRGQGTFVPDKYGMHEIVVEVDDGSLGGHFFRVLPRYIQVAPPGMAPCALGSLVEVLVNATGAPKSEDILVTAYSPTARALRCPLKKVDEGHSAIFKPDEAGIWEIAITYQGRHIQGGPFTCAVFDPNGVTVHGLDGALPNRAHSFEVDARGVGVSGELYVDIVHEKHSLVCSVEKLVENKYRVTFMPRQNGKYRVYIYFNGYDVKGSPYIMRVGTKGRSGKTRSGSHNENKYRSESPSVHYTSTTSTARRSYSPQFSPRERDVYSPKSPSPSKSFGTEVYSSSNYKSDTRKHVERTSPSHDYYLSSEYRKTPNRDDVDPYTASYTSKLFSDTTKLNSVSRRGDTSSPISSPLTIRGSSAVRSSPVTVTTTTR</sequence>
<dbReference type="VEuPathDB" id="VectorBase:PPAI010916"/>
<dbReference type="FunFam" id="1.10.418.10:FF:000078">
    <property type="entry name" value="Putative Filamin-A"/>
    <property type="match status" value="1"/>
</dbReference>
<dbReference type="CDD" id="cd21185">
    <property type="entry name" value="CH_jitterbug-like_rpt3"/>
    <property type="match status" value="1"/>
</dbReference>
<dbReference type="InterPro" id="IPR017868">
    <property type="entry name" value="Filamin/ABP280_repeat-like"/>
</dbReference>
<dbReference type="PANTHER" id="PTHR38537:SF13">
    <property type="entry name" value="JITTERBUG, ISOFORM N"/>
    <property type="match status" value="1"/>
</dbReference>
<dbReference type="Gene3D" id="2.60.40.10">
    <property type="entry name" value="Immunoglobulins"/>
    <property type="match status" value="2"/>
</dbReference>
<feature type="domain" description="Calponin-homology (CH)" evidence="4">
    <location>
        <begin position="102"/>
        <end position="205"/>
    </location>
</feature>
<feature type="domain" description="Calponin-homology (CH)" evidence="4">
    <location>
        <begin position="1"/>
        <end position="96"/>
    </location>
</feature>
<dbReference type="SUPFAM" id="SSF47576">
    <property type="entry name" value="Calponin-homology domain, CH-domain"/>
    <property type="match status" value="2"/>
</dbReference>
<evidence type="ECO:0000313" key="5">
    <source>
        <dbReference type="EnsemblMetazoa" id="PPAI010916-PA"/>
    </source>
</evidence>
<dbReference type="PANTHER" id="PTHR38537">
    <property type="entry name" value="JITTERBUG, ISOFORM N"/>
    <property type="match status" value="1"/>
</dbReference>
<evidence type="ECO:0000256" key="2">
    <source>
        <dbReference type="ARBA" id="ARBA00022737"/>
    </source>
</evidence>
<evidence type="ECO:0000259" key="4">
    <source>
        <dbReference type="PROSITE" id="PS50021"/>
    </source>
</evidence>
<dbReference type="InterPro" id="IPR014756">
    <property type="entry name" value="Ig_E-set"/>
</dbReference>
<proteinExistence type="inferred from homology"/>
<keyword evidence="2" id="KW-0677">Repeat</keyword>
<feature type="region of interest" description="Disordered" evidence="3">
    <location>
        <begin position="575"/>
        <end position="667"/>
    </location>
</feature>
<evidence type="ECO:0000256" key="1">
    <source>
        <dbReference type="ARBA" id="ARBA00009238"/>
    </source>
</evidence>
<dbReference type="EnsemblMetazoa" id="PPAI010916-RA">
    <property type="protein sequence ID" value="PPAI010916-PA"/>
    <property type="gene ID" value="PPAI010916"/>
</dbReference>
<feature type="compositionally biased region" description="Low complexity" evidence="3">
    <location>
        <begin position="606"/>
        <end position="618"/>
    </location>
</feature>
<dbReference type="VEuPathDB" id="VectorBase:PPAPM1_011415"/>
<evidence type="ECO:0000313" key="6">
    <source>
        <dbReference type="Proteomes" id="UP000092462"/>
    </source>
</evidence>
<dbReference type="Pfam" id="PF00630">
    <property type="entry name" value="Filamin"/>
    <property type="match status" value="1"/>
</dbReference>
<feature type="compositionally biased region" description="Polar residues" evidence="3">
    <location>
        <begin position="699"/>
        <end position="729"/>
    </location>
</feature>
<dbReference type="Proteomes" id="UP000092462">
    <property type="component" value="Unassembled WGS sequence"/>
</dbReference>
<evidence type="ECO:0000256" key="3">
    <source>
        <dbReference type="SAM" id="MobiDB-lite"/>
    </source>
</evidence>
<dbReference type="GO" id="GO:0051015">
    <property type="term" value="F:actin filament binding"/>
    <property type="evidence" value="ECO:0007669"/>
    <property type="project" value="InterPro"/>
</dbReference>
<dbReference type="GO" id="GO:0030036">
    <property type="term" value="P:actin cytoskeleton organization"/>
    <property type="evidence" value="ECO:0007669"/>
    <property type="project" value="InterPro"/>
</dbReference>
<dbReference type="InterPro" id="IPR044801">
    <property type="entry name" value="Filamin"/>
</dbReference>
<dbReference type="PROSITE" id="PS50194">
    <property type="entry name" value="FILAMIN_REPEAT"/>
    <property type="match status" value="2"/>
</dbReference>
<protein>
    <recommendedName>
        <fullName evidence="4">Calponin-homology (CH) domain-containing protein</fullName>
    </recommendedName>
</protein>
<dbReference type="SMART" id="SM00033">
    <property type="entry name" value="CH"/>
    <property type="match status" value="3"/>
</dbReference>
<reference evidence="5" key="1">
    <citation type="submission" date="2022-08" db="UniProtKB">
        <authorList>
            <consortium name="EnsemblMetazoa"/>
        </authorList>
    </citation>
    <scope>IDENTIFICATION</scope>
    <source>
        <strain evidence="5">Israel</strain>
    </source>
</reference>
<dbReference type="FunFam" id="1.10.418.10:FF:000068">
    <property type="entry name" value="Putative Filamin-A"/>
    <property type="match status" value="1"/>
</dbReference>
<accession>A0A1B0DQT3</accession>
<feature type="region of interest" description="Disordered" evidence="3">
    <location>
        <begin position="699"/>
        <end position="737"/>
    </location>
</feature>
<dbReference type="PROSITE" id="PS50021">
    <property type="entry name" value="CH"/>
    <property type="match status" value="2"/>
</dbReference>
<name>A0A1B0DQT3_PHLPP</name>
<dbReference type="InterPro" id="IPR001298">
    <property type="entry name" value="Filamin/ABP280_rpt"/>
</dbReference>
<dbReference type="AlphaFoldDB" id="A0A1B0DQT3"/>
<dbReference type="InterPro" id="IPR036872">
    <property type="entry name" value="CH_dom_sf"/>
</dbReference>
<dbReference type="SUPFAM" id="SSF81296">
    <property type="entry name" value="E set domains"/>
    <property type="match status" value="3"/>
</dbReference>
<comment type="similarity">
    <text evidence="1">Belongs to the filamin family.</text>
</comment>
<dbReference type="CDD" id="cd21229">
    <property type="entry name" value="CH_jitterbug-like_rpt2"/>
    <property type="match status" value="1"/>
</dbReference>
<dbReference type="InterPro" id="IPR001715">
    <property type="entry name" value="CH_dom"/>
</dbReference>
<dbReference type="Gene3D" id="1.10.418.10">
    <property type="entry name" value="Calponin-like domain"/>
    <property type="match status" value="3"/>
</dbReference>
<dbReference type="Pfam" id="PF00307">
    <property type="entry name" value="CH"/>
    <property type="match status" value="3"/>
</dbReference>
<dbReference type="InterPro" id="IPR013783">
    <property type="entry name" value="Ig-like_fold"/>
</dbReference>
<keyword evidence="6" id="KW-1185">Reference proteome</keyword>
<feature type="compositionally biased region" description="Basic and acidic residues" evidence="3">
    <location>
        <begin position="652"/>
        <end position="663"/>
    </location>
</feature>
<dbReference type="SMART" id="SM00557">
    <property type="entry name" value="IG_FLMN"/>
    <property type="match status" value="2"/>
</dbReference>
<dbReference type="EMBL" id="AJVK01019362">
    <property type="status" value="NOT_ANNOTATED_CDS"/>
    <property type="molecule type" value="Genomic_DNA"/>
</dbReference>
<organism evidence="5 6">
    <name type="scientific">Phlebotomus papatasi</name>
    <name type="common">Sandfly</name>
    <dbReference type="NCBI Taxonomy" id="29031"/>
    <lineage>
        <taxon>Eukaryota</taxon>
        <taxon>Metazoa</taxon>
        <taxon>Ecdysozoa</taxon>
        <taxon>Arthropoda</taxon>
        <taxon>Hexapoda</taxon>
        <taxon>Insecta</taxon>
        <taxon>Pterygota</taxon>
        <taxon>Neoptera</taxon>
        <taxon>Endopterygota</taxon>
        <taxon>Diptera</taxon>
        <taxon>Nematocera</taxon>
        <taxon>Psychodoidea</taxon>
        <taxon>Psychodidae</taxon>
        <taxon>Phlebotomus</taxon>
        <taxon>Phlebotomus</taxon>
    </lineage>
</organism>
<feature type="compositionally biased region" description="Low complexity" evidence="3">
    <location>
        <begin position="630"/>
        <end position="639"/>
    </location>
</feature>
<dbReference type="EMBL" id="AJVK01019363">
    <property type="status" value="NOT_ANNOTATED_CDS"/>
    <property type="molecule type" value="Genomic_DNA"/>
</dbReference>
<dbReference type="FunFam" id="2.60.40.10:FF:001551">
    <property type="entry name" value="Jitterbug, isoform M"/>
    <property type="match status" value="1"/>
</dbReference>